<dbReference type="CDD" id="cd06445">
    <property type="entry name" value="ATase"/>
    <property type="match status" value="1"/>
</dbReference>
<evidence type="ECO:0000256" key="1">
    <source>
        <dbReference type="ARBA" id="ARBA00001286"/>
    </source>
</evidence>
<organism evidence="12 13">
    <name type="scientific">Jiangella anatolica</name>
    <dbReference type="NCBI Taxonomy" id="2670374"/>
    <lineage>
        <taxon>Bacteria</taxon>
        <taxon>Bacillati</taxon>
        <taxon>Actinomycetota</taxon>
        <taxon>Actinomycetes</taxon>
        <taxon>Jiangellales</taxon>
        <taxon>Jiangellaceae</taxon>
        <taxon>Jiangella</taxon>
    </lineage>
</organism>
<dbReference type="InterPro" id="IPR023546">
    <property type="entry name" value="MGMT"/>
</dbReference>
<keyword evidence="3 9" id="KW-0963">Cytoplasm</keyword>
<dbReference type="GO" id="GO:0005737">
    <property type="term" value="C:cytoplasm"/>
    <property type="evidence" value="ECO:0007669"/>
    <property type="project" value="UniProtKB-SubCell"/>
</dbReference>
<dbReference type="RefSeq" id="WP_111257122.1">
    <property type="nucleotide sequence ID" value="NZ_POTW01000073.1"/>
</dbReference>
<comment type="subcellular location">
    <subcellularLocation>
        <location evidence="9">Cytoplasm</location>
    </subcellularLocation>
</comment>
<feature type="domain" description="Methylguanine DNA methyltransferase ribonuclease-like" evidence="11">
    <location>
        <begin position="43"/>
        <end position="119"/>
    </location>
</feature>
<evidence type="ECO:0000256" key="6">
    <source>
        <dbReference type="ARBA" id="ARBA00022763"/>
    </source>
</evidence>
<dbReference type="InterPro" id="IPR036631">
    <property type="entry name" value="MGMT_N_sf"/>
</dbReference>
<dbReference type="Pfam" id="PF02870">
    <property type="entry name" value="Methyltransf_1N"/>
    <property type="match status" value="1"/>
</dbReference>
<evidence type="ECO:0000313" key="13">
    <source>
        <dbReference type="Proteomes" id="UP000248764"/>
    </source>
</evidence>
<keyword evidence="7 9" id="KW-0234">DNA repair</keyword>
<dbReference type="SUPFAM" id="SSF46767">
    <property type="entry name" value="Methylated DNA-protein cysteine methyltransferase, C-terminal domain"/>
    <property type="match status" value="1"/>
</dbReference>
<dbReference type="Gene3D" id="1.10.10.10">
    <property type="entry name" value="Winged helix-like DNA-binding domain superfamily/Winged helix DNA-binding domain"/>
    <property type="match status" value="1"/>
</dbReference>
<evidence type="ECO:0000259" key="10">
    <source>
        <dbReference type="Pfam" id="PF01035"/>
    </source>
</evidence>
<dbReference type="GO" id="GO:0006307">
    <property type="term" value="P:DNA alkylation repair"/>
    <property type="evidence" value="ECO:0007669"/>
    <property type="project" value="UniProtKB-UniRule"/>
</dbReference>
<dbReference type="NCBIfam" id="TIGR00589">
    <property type="entry name" value="ogt"/>
    <property type="match status" value="1"/>
</dbReference>
<comment type="function">
    <text evidence="9">Involved in the cellular defense against the biological effects of O6-methylguanine (O6-MeG) and O4-methylthymine (O4-MeT) in DNA. Repairs the methylated nucleobase in DNA by stoichiometrically transferring the methyl group to a cysteine residue in the enzyme. This is a suicide reaction: the enzyme is irreversibly inactivated.</text>
</comment>
<evidence type="ECO:0000256" key="2">
    <source>
        <dbReference type="ARBA" id="ARBA00008711"/>
    </source>
</evidence>
<evidence type="ECO:0000256" key="9">
    <source>
        <dbReference type="HAMAP-Rule" id="MF_00772"/>
    </source>
</evidence>
<feature type="active site" description="Nucleophile; methyl group acceptor" evidence="9">
    <location>
        <position position="175"/>
    </location>
</feature>
<comment type="catalytic activity">
    <reaction evidence="1 9">
        <text>a 4-O-methyl-thymidine in DNA + L-cysteinyl-[protein] = a thymidine in DNA + S-methyl-L-cysteinyl-[protein]</text>
        <dbReference type="Rhea" id="RHEA:53428"/>
        <dbReference type="Rhea" id="RHEA-COMP:10131"/>
        <dbReference type="Rhea" id="RHEA-COMP:10132"/>
        <dbReference type="Rhea" id="RHEA-COMP:13555"/>
        <dbReference type="Rhea" id="RHEA-COMP:13556"/>
        <dbReference type="ChEBI" id="CHEBI:29950"/>
        <dbReference type="ChEBI" id="CHEBI:82612"/>
        <dbReference type="ChEBI" id="CHEBI:137386"/>
        <dbReference type="ChEBI" id="CHEBI:137387"/>
        <dbReference type="EC" id="2.1.1.63"/>
    </reaction>
</comment>
<keyword evidence="5 9" id="KW-0808">Transferase</keyword>
<dbReference type="PANTHER" id="PTHR10815">
    <property type="entry name" value="METHYLATED-DNA--PROTEIN-CYSTEINE METHYLTRANSFERASE"/>
    <property type="match status" value="1"/>
</dbReference>
<dbReference type="HAMAP" id="MF_00772">
    <property type="entry name" value="OGT"/>
    <property type="match status" value="1"/>
</dbReference>
<dbReference type="InterPro" id="IPR014048">
    <property type="entry name" value="MethylDNA_cys_MeTrfase_DNA-bd"/>
</dbReference>
<dbReference type="EMBL" id="POTW01000073">
    <property type="protein sequence ID" value="PZF80856.1"/>
    <property type="molecule type" value="Genomic_DNA"/>
</dbReference>
<dbReference type="SUPFAM" id="SSF53155">
    <property type="entry name" value="Methylated DNA-protein cysteine methyltransferase domain"/>
    <property type="match status" value="1"/>
</dbReference>
<keyword evidence="6 9" id="KW-0227">DNA damage</keyword>
<evidence type="ECO:0000256" key="8">
    <source>
        <dbReference type="ARBA" id="ARBA00049348"/>
    </source>
</evidence>
<dbReference type="InterPro" id="IPR036217">
    <property type="entry name" value="MethylDNA_cys_MeTrfase_DNAb"/>
</dbReference>
<dbReference type="GO" id="GO:0003908">
    <property type="term" value="F:methylated-DNA-[protein]-cysteine S-methyltransferase activity"/>
    <property type="evidence" value="ECO:0007669"/>
    <property type="project" value="UniProtKB-UniRule"/>
</dbReference>
<sequence length="204" mass="22035">MTDRLRVDTIVSGLSVTLGPDVLAGLHTRLEHEAAEAGLLDVAYTTVGSPVGELLLAATPRGLVRVAYASEGHERVLDTLAHRVSPRILRSPRRLERAARELDEYFAGRRRTFDLDLDLSLSHGFRQLVQRHLPEIGYGQTRSYREVAELVGNAKAVRAVGTACATNPLPVVVPCHRVLRADGTVGGYIGGAEAKATLLELEAA</sequence>
<proteinExistence type="inferred from homology"/>
<dbReference type="PROSITE" id="PS00374">
    <property type="entry name" value="MGMT"/>
    <property type="match status" value="1"/>
</dbReference>
<keyword evidence="4 9" id="KW-0489">Methyltransferase</keyword>
<keyword evidence="13" id="KW-1185">Reference proteome</keyword>
<dbReference type="FunFam" id="1.10.10.10:FF:000214">
    <property type="entry name" value="Methylated-DNA--protein-cysteine methyltransferase"/>
    <property type="match status" value="1"/>
</dbReference>
<dbReference type="PANTHER" id="PTHR10815:SF5">
    <property type="entry name" value="METHYLATED-DNA--PROTEIN-CYSTEINE METHYLTRANSFERASE"/>
    <property type="match status" value="1"/>
</dbReference>
<evidence type="ECO:0000313" key="12">
    <source>
        <dbReference type="EMBL" id="PZF80856.1"/>
    </source>
</evidence>
<accession>A0A2W2C562</accession>
<evidence type="ECO:0000256" key="7">
    <source>
        <dbReference type="ARBA" id="ARBA00023204"/>
    </source>
</evidence>
<protein>
    <recommendedName>
        <fullName evidence="9">Methylated-DNA--protein-cysteine methyltransferase</fullName>
        <ecNumber evidence="9">2.1.1.63</ecNumber>
    </recommendedName>
    <alternativeName>
        <fullName evidence="9">6-O-methylguanine-DNA methyltransferase</fullName>
        <shortName evidence="9">MGMT</shortName>
    </alternativeName>
    <alternativeName>
        <fullName evidence="9">O-6-methylguanine-DNA-alkyltransferase</fullName>
    </alternativeName>
</protein>
<evidence type="ECO:0000256" key="5">
    <source>
        <dbReference type="ARBA" id="ARBA00022679"/>
    </source>
</evidence>
<dbReference type="EC" id="2.1.1.63" evidence="9"/>
<dbReference type="Gene3D" id="3.30.160.70">
    <property type="entry name" value="Methylated DNA-protein cysteine methyltransferase domain"/>
    <property type="match status" value="1"/>
</dbReference>
<evidence type="ECO:0000256" key="4">
    <source>
        <dbReference type="ARBA" id="ARBA00022603"/>
    </source>
</evidence>
<dbReference type="InterPro" id="IPR001497">
    <property type="entry name" value="MethylDNA_cys_MeTrfase_AS"/>
</dbReference>
<name>A0A2W2C562_9ACTN</name>
<comment type="miscellaneous">
    <text evidence="9">This enzyme catalyzes only one turnover and therefore is not strictly catalytic. According to one definition, an enzyme is a biocatalyst that acts repeatedly and over many reaction cycles.</text>
</comment>
<evidence type="ECO:0000256" key="3">
    <source>
        <dbReference type="ARBA" id="ARBA00022490"/>
    </source>
</evidence>
<gene>
    <name evidence="12" type="ORF">C1I92_23740</name>
</gene>
<comment type="similarity">
    <text evidence="2 9">Belongs to the MGMT family.</text>
</comment>
<comment type="catalytic activity">
    <reaction evidence="8 9">
        <text>a 6-O-methyl-2'-deoxyguanosine in DNA + L-cysteinyl-[protein] = S-methyl-L-cysteinyl-[protein] + a 2'-deoxyguanosine in DNA</text>
        <dbReference type="Rhea" id="RHEA:24000"/>
        <dbReference type="Rhea" id="RHEA-COMP:10131"/>
        <dbReference type="Rhea" id="RHEA-COMP:10132"/>
        <dbReference type="Rhea" id="RHEA-COMP:11367"/>
        <dbReference type="Rhea" id="RHEA-COMP:11368"/>
        <dbReference type="ChEBI" id="CHEBI:29950"/>
        <dbReference type="ChEBI" id="CHEBI:82612"/>
        <dbReference type="ChEBI" id="CHEBI:85445"/>
        <dbReference type="ChEBI" id="CHEBI:85448"/>
        <dbReference type="EC" id="2.1.1.63"/>
    </reaction>
</comment>
<feature type="domain" description="Methylated-DNA-[protein]-cysteine S-methyltransferase DNA binding" evidence="10">
    <location>
        <begin position="125"/>
        <end position="203"/>
    </location>
</feature>
<dbReference type="InterPro" id="IPR008332">
    <property type="entry name" value="MethylG_MeTrfase_N"/>
</dbReference>
<dbReference type="InterPro" id="IPR036388">
    <property type="entry name" value="WH-like_DNA-bd_sf"/>
</dbReference>
<comment type="caution">
    <text evidence="12">The sequence shown here is derived from an EMBL/GenBank/DDBJ whole genome shotgun (WGS) entry which is preliminary data.</text>
</comment>
<dbReference type="Pfam" id="PF01035">
    <property type="entry name" value="DNA_binding_1"/>
    <property type="match status" value="1"/>
</dbReference>
<dbReference type="AlphaFoldDB" id="A0A2W2C562"/>
<reference evidence="12 13" key="1">
    <citation type="submission" date="2018-01" db="EMBL/GenBank/DDBJ databases">
        <title>Draft genome sequence of Jiangella sp. GTF31.</title>
        <authorList>
            <person name="Sahin N."/>
            <person name="Ay H."/>
            <person name="Saygin H."/>
        </authorList>
    </citation>
    <scope>NUCLEOTIDE SEQUENCE [LARGE SCALE GENOMIC DNA]</scope>
    <source>
        <strain evidence="12 13">GTF31</strain>
    </source>
</reference>
<evidence type="ECO:0000259" key="11">
    <source>
        <dbReference type="Pfam" id="PF02870"/>
    </source>
</evidence>
<dbReference type="GO" id="GO:0032259">
    <property type="term" value="P:methylation"/>
    <property type="evidence" value="ECO:0007669"/>
    <property type="project" value="UniProtKB-KW"/>
</dbReference>
<dbReference type="Proteomes" id="UP000248764">
    <property type="component" value="Unassembled WGS sequence"/>
</dbReference>